<proteinExistence type="predicted"/>
<evidence type="ECO:0000313" key="2">
    <source>
        <dbReference type="EMBL" id="SFP88216.1"/>
    </source>
</evidence>
<evidence type="ECO:0000256" key="1">
    <source>
        <dbReference type="SAM" id="Phobius"/>
    </source>
</evidence>
<dbReference type="Proteomes" id="UP000182624">
    <property type="component" value="Unassembled WGS sequence"/>
</dbReference>
<gene>
    <name evidence="2" type="ORF">SAMN04487928_110117</name>
</gene>
<keyword evidence="1" id="KW-0472">Membrane</keyword>
<dbReference type="OrthoDB" id="2002825at2"/>
<organism evidence="2 3">
    <name type="scientific">Butyrivibrio proteoclasticus</name>
    <dbReference type="NCBI Taxonomy" id="43305"/>
    <lineage>
        <taxon>Bacteria</taxon>
        <taxon>Bacillati</taxon>
        <taxon>Bacillota</taxon>
        <taxon>Clostridia</taxon>
        <taxon>Lachnospirales</taxon>
        <taxon>Lachnospiraceae</taxon>
        <taxon>Butyrivibrio</taxon>
    </lineage>
</organism>
<sequence length="80" mass="8754">MNISKNTQNKIYIAIIAIALIAIIGLTVGYLKERKASIDDSGETTIATMKPKEDKVVVTINTEVIQDGLTNMGILITQEY</sequence>
<accession>A0A1I5U0W7</accession>
<reference evidence="3" key="1">
    <citation type="submission" date="2016-10" db="EMBL/GenBank/DDBJ databases">
        <authorList>
            <person name="Varghese N."/>
            <person name="Submissions S."/>
        </authorList>
    </citation>
    <scope>NUCLEOTIDE SEQUENCE [LARGE SCALE GENOMIC DNA]</scope>
    <source>
        <strain evidence="3">P18</strain>
    </source>
</reference>
<evidence type="ECO:0000313" key="3">
    <source>
        <dbReference type="Proteomes" id="UP000182624"/>
    </source>
</evidence>
<feature type="transmembrane region" description="Helical" evidence="1">
    <location>
        <begin position="12"/>
        <end position="31"/>
    </location>
</feature>
<protein>
    <submittedName>
        <fullName evidence="2">Uncharacterized protein</fullName>
    </submittedName>
</protein>
<dbReference type="RefSeq" id="WP_074887117.1">
    <property type="nucleotide sequence ID" value="NZ_FOXO01000010.1"/>
</dbReference>
<dbReference type="AlphaFoldDB" id="A0A1I5U0W7"/>
<keyword evidence="3" id="KW-1185">Reference proteome</keyword>
<keyword evidence="1" id="KW-1133">Transmembrane helix</keyword>
<name>A0A1I5U0W7_9FIRM</name>
<keyword evidence="1" id="KW-0812">Transmembrane</keyword>
<dbReference type="EMBL" id="FOXO01000010">
    <property type="protein sequence ID" value="SFP88216.1"/>
    <property type="molecule type" value="Genomic_DNA"/>
</dbReference>